<proteinExistence type="predicted"/>
<organism evidence="4 5">
    <name type="scientific">Rhodoblastus sphagnicola</name>
    <dbReference type="NCBI Taxonomy" id="333368"/>
    <lineage>
        <taxon>Bacteria</taxon>
        <taxon>Pseudomonadati</taxon>
        <taxon>Pseudomonadota</taxon>
        <taxon>Alphaproteobacteria</taxon>
        <taxon>Hyphomicrobiales</taxon>
        <taxon>Rhodoblastaceae</taxon>
        <taxon>Rhodoblastus</taxon>
    </lineage>
</organism>
<sequence>MATAASNASANSEKMVRSVAAASDQIAASLTEMATKIAGTTQAVYHAAARANVSVGQVERLSGAADKIGSVVLLIHSIAQKTNLLALNATIEAARAGEAGKGFAVVASEVKALAD</sequence>
<dbReference type="PANTHER" id="PTHR32089:SF112">
    <property type="entry name" value="LYSOZYME-LIKE PROTEIN-RELATED"/>
    <property type="match status" value="1"/>
</dbReference>
<gene>
    <name evidence="4" type="ORF">CCR94_20160</name>
</gene>
<dbReference type="Proteomes" id="UP000239089">
    <property type="component" value="Unassembled WGS sequence"/>
</dbReference>
<keyword evidence="1 2" id="KW-0807">Transducer</keyword>
<protein>
    <recommendedName>
        <fullName evidence="3">Methyl-accepting transducer domain-containing protein</fullName>
    </recommendedName>
</protein>
<dbReference type="SUPFAM" id="SSF58104">
    <property type="entry name" value="Methyl-accepting chemotaxis protein (MCP) signaling domain"/>
    <property type="match status" value="1"/>
</dbReference>
<accession>A0A2S6MYJ8</accession>
<feature type="domain" description="Methyl-accepting transducer" evidence="3">
    <location>
        <begin position="1"/>
        <end position="115"/>
    </location>
</feature>
<dbReference type="InterPro" id="IPR004089">
    <property type="entry name" value="MCPsignal_dom"/>
</dbReference>
<dbReference type="EMBL" id="NHSJ01000124">
    <property type="protein sequence ID" value="PPQ27426.1"/>
    <property type="molecule type" value="Genomic_DNA"/>
</dbReference>
<keyword evidence="5" id="KW-1185">Reference proteome</keyword>
<dbReference type="GO" id="GO:0016020">
    <property type="term" value="C:membrane"/>
    <property type="evidence" value="ECO:0007669"/>
    <property type="project" value="InterPro"/>
</dbReference>
<dbReference type="Pfam" id="PF00015">
    <property type="entry name" value="MCPsignal"/>
    <property type="match status" value="1"/>
</dbReference>
<dbReference type="GO" id="GO:0007165">
    <property type="term" value="P:signal transduction"/>
    <property type="evidence" value="ECO:0007669"/>
    <property type="project" value="UniProtKB-KW"/>
</dbReference>
<comment type="caution">
    <text evidence="4">The sequence shown here is derived from an EMBL/GenBank/DDBJ whole genome shotgun (WGS) entry which is preliminary data.</text>
</comment>
<dbReference type="PANTHER" id="PTHR32089">
    <property type="entry name" value="METHYL-ACCEPTING CHEMOTAXIS PROTEIN MCPB"/>
    <property type="match status" value="1"/>
</dbReference>
<name>A0A2S6MYJ8_9HYPH</name>
<evidence type="ECO:0000256" key="2">
    <source>
        <dbReference type="PROSITE-ProRule" id="PRU00284"/>
    </source>
</evidence>
<evidence type="ECO:0000313" key="4">
    <source>
        <dbReference type="EMBL" id="PPQ27426.1"/>
    </source>
</evidence>
<dbReference type="PROSITE" id="PS50111">
    <property type="entry name" value="CHEMOTAXIS_TRANSDUC_2"/>
    <property type="match status" value="1"/>
</dbReference>
<reference evidence="4 5" key="1">
    <citation type="journal article" date="2018" name="Arch. Microbiol.">
        <title>New insights into the metabolic potential of the phototrophic purple bacterium Rhodopila globiformis DSM 161(T) from its draft genome sequence and evidence for a vanadium-dependent nitrogenase.</title>
        <authorList>
            <person name="Imhoff J.F."/>
            <person name="Rahn T."/>
            <person name="Kunzel S."/>
            <person name="Neulinger S.C."/>
        </authorList>
    </citation>
    <scope>NUCLEOTIDE SEQUENCE [LARGE SCALE GENOMIC DNA]</scope>
    <source>
        <strain evidence="4 5">DSM 16996</strain>
    </source>
</reference>
<evidence type="ECO:0000259" key="3">
    <source>
        <dbReference type="PROSITE" id="PS50111"/>
    </source>
</evidence>
<evidence type="ECO:0000256" key="1">
    <source>
        <dbReference type="ARBA" id="ARBA00023224"/>
    </source>
</evidence>
<dbReference type="Gene3D" id="1.10.287.950">
    <property type="entry name" value="Methyl-accepting chemotaxis protein"/>
    <property type="match status" value="1"/>
</dbReference>
<evidence type="ECO:0000313" key="5">
    <source>
        <dbReference type="Proteomes" id="UP000239089"/>
    </source>
</evidence>
<dbReference type="AlphaFoldDB" id="A0A2S6MYJ8"/>